<dbReference type="Proteomes" id="UP000652761">
    <property type="component" value="Unassembled WGS sequence"/>
</dbReference>
<feature type="non-terminal residue" evidence="1">
    <location>
        <position position="1"/>
    </location>
</feature>
<reference evidence="1" key="1">
    <citation type="submission" date="2017-07" db="EMBL/GenBank/DDBJ databases">
        <title>Taro Niue Genome Assembly and Annotation.</title>
        <authorList>
            <person name="Atibalentja N."/>
            <person name="Keating K."/>
            <person name="Fields C.J."/>
        </authorList>
    </citation>
    <scope>NUCLEOTIDE SEQUENCE</scope>
    <source>
        <strain evidence="1">Niue_2</strain>
        <tissue evidence="1">Leaf</tissue>
    </source>
</reference>
<feature type="non-terminal residue" evidence="1">
    <location>
        <position position="294"/>
    </location>
</feature>
<proteinExistence type="predicted"/>
<dbReference type="EMBL" id="NMUH01007431">
    <property type="protein sequence ID" value="MQM17252.1"/>
    <property type="molecule type" value="Genomic_DNA"/>
</dbReference>
<gene>
    <name evidence="1" type="ORF">Taro_050221</name>
</gene>
<protein>
    <submittedName>
        <fullName evidence="1">Uncharacterized protein</fullName>
    </submittedName>
</protein>
<name>A0A843XD87_COLES</name>
<evidence type="ECO:0000313" key="1">
    <source>
        <dbReference type="EMBL" id="MQM17252.1"/>
    </source>
</evidence>
<sequence>ESDGDYHTHEDGEEQVEELPDISTTNVGFCLESEQQGPPQQLLLHHRLARNVPLLSPKSSSSTKLLSCRNPKCVWMHTPKFLDQCQDYPLNASIVAGCSLIYPPYIVIYGTTRLRPYLARPIDSPSHKVIWGLGGGGVVALQDDRRLRETRWRCPKLHCVVLHLLHPLAHPPVRVASFVKGMTSLPSYLGLCRFFYCLISCIYDNYEGAMGNVILEGSLESSREGLSFTPCLSFTPFLRNPVAIASSHFYICYYLNLCKITVDGTKVRIPHATLLPLPSGDDDTIIYSDTTFTS</sequence>
<dbReference type="InterPro" id="IPR021109">
    <property type="entry name" value="Peptidase_aspartic_dom_sf"/>
</dbReference>
<organism evidence="1 2">
    <name type="scientific">Colocasia esculenta</name>
    <name type="common">Wild taro</name>
    <name type="synonym">Arum esculentum</name>
    <dbReference type="NCBI Taxonomy" id="4460"/>
    <lineage>
        <taxon>Eukaryota</taxon>
        <taxon>Viridiplantae</taxon>
        <taxon>Streptophyta</taxon>
        <taxon>Embryophyta</taxon>
        <taxon>Tracheophyta</taxon>
        <taxon>Spermatophyta</taxon>
        <taxon>Magnoliopsida</taxon>
        <taxon>Liliopsida</taxon>
        <taxon>Araceae</taxon>
        <taxon>Aroideae</taxon>
        <taxon>Colocasieae</taxon>
        <taxon>Colocasia</taxon>
    </lineage>
</organism>
<evidence type="ECO:0000313" key="2">
    <source>
        <dbReference type="Proteomes" id="UP000652761"/>
    </source>
</evidence>
<comment type="caution">
    <text evidence="1">The sequence shown here is derived from an EMBL/GenBank/DDBJ whole genome shotgun (WGS) entry which is preliminary data.</text>
</comment>
<keyword evidence="2" id="KW-1185">Reference proteome</keyword>
<dbReference type="OrthoDB" id="2747330at2759"/>
<accession>A0A843XD87</accession>
<dbReference type="Gene3D" id="2.40.70.10">
    <property type="entry name" value="Acid Proteases"/>
    <property type="match status" value="1"/>
</dbReference>
<dbReference type="AlphaFoldDB" id="A0A843XD87"/>
<dbReference type="SUPFAM" id="SSF50630">
    <property type="entry name" value="Acid proteases"/>
    <property type="match status" value="1"/>
</dbReference>